<keyword evidence="1" id="KW-1133">Transmembrane helix</keyword>
<gene>
    <name evidence="2" type="ORF">Fcan01_08941</name>
</gene>
<feature type="transmembrane region" description="Helical" evidence="1">
    <location>
        <begin position="74"/>
        <end position="93"/>
    </location>
</feature>
<dbReference type="OMA" id="ETLWENC"/>
<keyword evidence="1" id="KW-0472">Membrane</keyword>
<sequence>MSPSPKLEPIESEILKIFEDCKSRGMSKEEIRDVFAPLGLPKVVNRLSEVGKKGQGHGVAMMTTVLKEKVKGHAWVKSLLIFLTVFAVGGVIAARNGEEMKTLRFHVLAVVRMALIKILPYWNWTDMYYTRCMVRNPFFEAPNLNLDDCNLCESLDEIARMANVSQTLVNEEFIRREKPFIITDGMDDWDIMMTDQFWFDNITEIYLRQANFQVCNVNTNLRISNGDFTRLLKRLYNPRTQGWFIHWENCQKDMAKSVRQYYRRPYFISDSLDFTGSNWVLMSSDFNGRVYKKIEGTDSLMLLHQVRGSNHVRISPREACRGHCPELLGTLNEGEILVVTNLVWILEYIPGEFGDNLALASEVAWPSME</sequence>
<accession>A0A226EI12</accession>
<comment type="caution">
    <text evidence="2">The sequence shown here is derived from an EMBL/GenBank/DDBJ whole genome shotgun (WGS) entry which is preliminary data.</text>
</comment>
<dbReference type="SUPFAM" id="SSF51197">
    <property type="entry name" value="Clavaminate synthase-like"/>
    <property type="match status" value="1"/>
</dbReference>
<name>A0A226EI12_FOLCA</name>
<proteinExistence type="predicted"/>
<keyword evidence="1" id="KW-0812">Transmembrane</keyword>
<organism evidence="2 3">
    <name type="scientific">Folsomia candida</name>
    <name type="common">Springtail</name>
    <dbReference type="NCBI Taxonomy" id="158441"/>
    <lineage>
        <taxon>Eukaryota</taxon>
        <taxon>Metazoa</taxon>
        <taxon>Ecdysozoa</taxon>
        <taxon>Arthropoda</taxon>
        <taxon>Hexapoda</taxon>
        <taxon>Collembola</taxon>
        <taxon>Entomobryomorpha</taxon>
        <taxon>Isotomoidea</taxon>
        <taxon>Isotomidae</taxon>
        <taxon>Proisotominae</taxon>
        <taxon>Folsomia</taxon>
    </lineage>
</organism>
<reference evidence="2 3" key="1">
    <citation type="submission" date="2015-12" db="EMBL/GenBank/DDBJ databases">
        <title>The genome of Folsomia candida.</title>
        <authorList>
            <person name="Faddeeva A."/>
            <person name="Derks M.F."/>
            <person name="Anvar Y."/>
            <person name="Smit S."/>
            <person name="Van Straalen N."/>
            <person name="Roelofs D."/>
        </authorList>
    </citation>
    <scope>NUCLEOTIDE SEQUENCE [LARGE SCALE GENOMIC DNA]</scope>
    <source>
        <strain evidence="2 3">VU population</strain>
        <tissue evidence="2">Whole body</tissue>
    </source>
</reference>
<evidence type="ECO:0000313" key="2">
    <source>
        <dbReference type="EMBL" id="OXA56226.1"/>
    </source>
</evidence>
<dbReference type="STRING" id="158441.A0A226EI12"/>
<evidence type="ECO:0000313" key="3">
    <source>
        <dbReference type="Proteomes" id="UP000198287"/>
    </source>
</evidence>
<dbReference type="Proteomes" id="UP000198287">
    <property type="component" value="Unassembled WGS sequence"/>
</dbReference>
<dbReference type="AlphaFoldDB" id="A0A226EI12"/>
<dbReference type="Gene3D" id="2.60.120.650">
    <property type="entry name" value="Cupin"/>
    <property type="match status" value="1"/>
</dbReference>
<dbReference type="EMBL" id="LNIX01000004">
    <property type="protein sequence ID" value="OXA56226.1"/>
    <property type="molecule type" value="Genomic_DNA"/>
</dbReference>
<keyword evidence="3" id="KW-1185">Reference proteome</keyword>
<evidence type="ECO:0000256" key="1">
    <source>
        <dbReference type="SAM" id="Phobius"/>
    </source>
</evidence>
<protein>
    <submittedName>
        <fullName evidence="2">Uncharacterized protein</fullName>
    </submittedName>
</protein>
<dbReference type="PANTHER" id="PTHR35259">
    <property type="entry name" value="BOMBESIN RECEPTOR-ACTIVATED PROTEIN C6ORF89"/>
    <property type="match status" value="1"/>
</dbReference>
<dbReference type="InterPro" id="IPR038757">
    <property type="entry name" value="BRAP"/>
</dbReference>
<dbReference type="PANTHER" id="PTHR35259:SF2">
    <property type="match status" value="1"/>
</dbReference>
<dbReference type="OrthoDB" id="10059103at2759"/>